<name>A0A5C6ZP58_9FLAO</name>
<accession>A0A5C6ZP58</accession>
<organism evidence="1 2">
    <name type="scientific">Subsaximicrobium wynnwilliamsii</name>
    <dbReference type="NCBI Taxonomy" id="291179"/>
    <lineage>
        <taxon>Bacteria</taxon>
        <taxon>Pseudomonadati</taxon>
        <taxon>Bacteroidota</taxon>
        <taxon>Flavobacteriia</taxon>
        <taxon>Flavobacteriales</taxon>
        <taxon>Flavobacteriaceae</taxon>
        <taxon>Subsaximicrobium</taxon>
    </lineage>
</organism>
<dbReference type="EMBL" id="VORO01000001">
    <property type="protein sequence ID" value="TXD91325.1"/>
    <property type="molecule type" value="Genomic_DNA"/>
</dbReference>
<dbReference type="Proteomes" id="UP000321578">
    <property type="component" value="Unassembled WGS sequence"/>
</dbReference>
<gene>
    <name evidence="1" type="ORF">ESY86_00360</name>
</gene>
<comment type="caution">
    <text evidence="1">The sequence shown here is derived from an EMBL/GenBank/DDBJ whole genome shotgun (WGS) entry which is preliminary data.</text>
</comment>
<protein>
    <submittedName>
        <fullName evidence="1">Uncharacterized protein</fullName>
    </submittedName>
</protein>
<proteinExistence type="predicted"/>
<dbReference type="OrthoDB" id="1445655at2"/>
<keyword evidence="2" id="KW-1185">Reference proteome</keyword>
<dbReference type="AlphaFoldDB" id="A0A5C6ZP58"/>
<evidence type="ECO:0000313" key="2">
    <source>
        <dbReference type="Proteomes" id="UP000321578"/>
    </source>
</evidence>
<sequence>MVPYLCKAQSYRQDSLQIKSYTLIEYRNNEAKEITLLKVLCDYCSEAQSKAIGDEAVRRSYNDRYNPENRMKDGQKRLAVIIRIAKTDLAAIKE</sequence>
<evidence type="ECO:0000313" key="1">
    <source>
        <dbReference type="EMBL" id="TXD91325.1"/>
    </source>
</evidence>
<reference evidence="1 2" key="1">
    <citation type="submission" date="2019-08" db="EMBL/GenBank/DDBJ databases">
        <title>Genomes of Subsaximicrobium wynnwilliamsii strains.</title>
        <authorList>
            <person name="Bowman J.P."/>
        </authorList>
    </citation>
    <scope>NUCLEOTIDE SEQUENCE [LARGE SCALE GENOMIC DNA]</scope>
    <source>
        <strain evidence="1 2">2-80-2</strain>
    </source>
</reference>